<accession>X6NSN7</accession>
<evidence type="ECO:0000256" key="1">
    <source>
        <dbReference type="SAM" id="MobiDB-lite"/>
    </source>
</evidence>
<feature type="compositionally biased region" description="Low complexity" evidence="1">
    <location>
        <begin position="1"/>
        <end position="44"/>
    </location>
</feature>
<dbReference type="EMBL" id="ASPP01006365">
    <property type="protein sequence ID" value="ETO28938.1"/>
    <property type="molecule type" value="Genomic_DNA"/>
</dbReference>
<keyword evidence="2" id="KW-0472">Membrane</keyword>
<feature type="transmembrane region" description="Helical" evidence="2">
    <location>
        <begin position="139"/>
        <end position="160"/>
    </location>
</feature>
<name>X6NSN7_RETFI</name>
<dbReference type="AlphaFoldDB" id="X6NSN7"/>
<evidence type="ECO:0000256" key="2">
    <source>
        <dbReference type="SAM" id="Phobius"/>
    </source>
</evidence>
<feature type="region of interest" description="Disordered" evidence="1">
    <location>
        <begin position="263"/>
        <end position="293"/>
    </location>
</feature>
<evidence type="ECO:0000313" key="4">
    <source>
        <dbReference type="Proteomes" id="UP000023152"/>
    </source>
</evidence>
<evidence type="ECO:0000313" key="3">
    <source>
        <dbReference type="EMBL" id="ETO28938.1"/>
    </source>
</evidence>
<reference evidence="3 4" key="1">
    <citation type="journal article" date="2013" name="Curr. Biol.">
        <title>The Genome of the Foraminiferan Reticulomyxa filosa.</title>
        <authorList>
            <person name="Glockner G."/>
            <person name="Hulsmann N."/>
            <person name="Schleicher M."/>
            <person name="Noegel A.A."/>
            <person name="Eichinger L."/>
            <person name="Gallinger C."/>
            <person name="Pawlowski J."/>
            <person name="Sierra R."/>
            <person name="Euteneuer U."/>
            <person name="Pillet L."/>
            <person name="Moustafa A."/>
            <person name="Platzer M."/>
            <person name="Groth M."/>
            <person name="Szafranski K."/>
            <person name="Schliwa M."/>
        </authorList>
    </citation>
    <scope>NUCLEOTIDE SEQUENCE [LARGE SCALE GENOMIC DNA]</scope>
</reference>
<keyword evidence="2" id="KW-1133">Transmembrane helix</keyword>
<dbReference type="Proteomes" id="UP000023152">
    <property type="component" value="Unassembled WGS sequence"/>
</dbReference>
<keyword evidence="2" id="KW-0812">Transmembrane</keyword>
<keyword evidence="4" id="KW-1185">Reference proteome</keyword>
<comment type="caution">
    <text evidence="3">The sequence shown here is derived from an EMBL/GenBank/DDBJ whole genome shotgun (WGS) entry which is preliminary data.</text>
</comment>
<feature type="region of interest" description="Disordered" evidence="1">
    <location>
        <begin position="1"/>
        <end position="52"/>
    </location>
</feature>
<feature type="compositionally biased region" description="Polar residues" evidence="1">
    <location>
        <begin position="283"/>
        <end position="293"/>
    </location>
</feature>
<organism evidence="3 4">
    <name type="scientific">Reticulomyxa filosa</name>
    <dbReference type="NCBI Taxonomy" id="46433"/>
    <lineage>
        <taxon>Eukaryota</taxon>
        <taxon>Sar</taxon>
        <taxon>Rhizaria</taxon>
        <taxon>Retaria</taxon>
        <taxon>Foraminifera</taxon>
        <taxon>Monothalamids</taxon>
        <taxon>Reticulomyxidae</taxon>
        <taxon>Reticulomyxa</taxon>
    </lineage>
</organism>
<protein>
    <submittedName>
        <fullName evidence="3">Uncharacterized protein</fullName>
    </submittedName>
</protein>
<gene>
    <name evidence="3" type="ORF">RFI_08187</name>
</gene>
<proteinExistence type="predicted"/>
<sequence length="293" mass="32637">MAVTGVSSNLSSSSSSSSSSSPSGSSHNGNTTNTNTNTNTNTKETTTDAVGLPNNTGRLMQIVVPPHEFMAKLQEKCERLVRYTCTMQVKVAALLMLCYPLRYWASAVNLHCVGNWDLGSVSLSNTSISSSSSSSSSSYYMYHLFIFLSLLFFSTLFFFFSNGEYPKLYYQYRDKDKKSRKMDRTNGNHFHSGSSAPYLPNWDQLFDEKMREETNKRKTVNLSSQVTSNHNNAKVEASVQTQNGVSENIKSTNNKAVSNCVETHTQSKNVKPIANEKHKHGTKNNGKANRNRK</sequence>